<evidence type="ECO:0000313" key="3">
    <source>
        <dbReference type="Proteomes" id="UP000249364"/>
    </source>
</evidence>
<accession>A0A2W7QVE4</accession>
<feature type="domain" description="SGNH hydrolase-type esterase" evidence="1">
    <location>
        <begin position="97"/>
        <end position="264"/>
    </location>
</feature>
<dbReference type="PANTHER" id="PTHR30383">
    <property type="entry name" value="THIOESTERASE 1/PROTEASE 1/LYSOPHOSPHOLIPASE L1"/>
    <property type="match status" value="1"/>
</dbReference>
<dbReference type="GO" id="GO:0004622">
    <property type="term" value="F:phosphatidylcholine lysophospholipase activity"/>
    <property type="evidence" value="ECO:0007669"/>
    <property type="project" value="TreeGrafter"/>
</dbReference>
<dbReference type="CDD" id="cd01822">
    <property type="entry name" value="Lysophospholipase_L1_like"/>
    <property type="match status" value="1"/>
</dbReference>
<protein>
    <submittedName>
        <fullName evidence="2">Acyl-CoA thioesterase-1</fullName>
    </submittedName>
</protein>
<dbReference type="InterPro" id="IPR036514">
    <property type="entry name" value="SGNH_hydro_sf"/>
</dbReference>
<evidence type="ECO:0000313" key="2">
    <source>
        <dbReference type="EMBL" id="PZX42325.1"/>
    </source>
</evidence>
<dbReference type="Gene3D" id="3.40.50.1110">
    <property type="entry name" value="SGNH hydrolase"/>
    <property type="match status" value="1"/>
</dbReference>
<dbReference type="InterPro" id="IPR051532">
    <property type="entry name" value="Ester_Hydrolysis_Enzymes"/>
</dbReference>
<dbReference type="SUPFAM" id="SSF52266">
    <property type="entry name" value="SGNH hydrolase"/>
    <property type="match status" value="1"/>
</dbReference>
<dbReference type="Pfam" id="PF13472">
    <property type="entry name" value="Lipase_GDSL_2"/>
    <property type="match status" value="1"/>
</dbReference>
<sequence length="286" mass="30356">MPDPDGPINPTVSPRVTSNVIDRNMFTGPAFPCKVNSTSLNESTMSFIQTFLLKNHSPEYGVASAFGNCCAAAILSFTLVAGSSVALAAETPIRLVALGDSLTQGYGLPQDEGFVPQLQAWLDAQGVKVEVINAGVSGDTTAGGLARMDWTLDEQVDAMLVTLGGNDLLRGLNPATSKENLSGILARLEREGIPAMLAGLPAPGNYGPEFQLAFERMYIDLAGQYDVPLYPNFMQPMTDKADAGASFADLMQDDHIHPNAEGVALIVEGIGPEVLEFLRALEEQPS</sequence>
<gene>
    <name evidence="2" type="ORF">LY56_02020</name>
</gene>
<comment type="caution">
    <text evidence="2">The sequence shown here is derived from an EMBL/GenBank/DDBJ whole genome shotgun (WGS) entry which is preliminary data.</text>
</comment>
<name>A0A2W7QVE4_9RHOB</name>
<dbReference type="Proteomes" id="UP000249364">
    <property type="component" value="Unassembled WGS sequence"/>
</dbReference>
<dbReference type="AlphaFoldDB" id="A0A2W7QVE4"/>
<organism evidence="2 3">
    <name type="scientific">Roseinatronobacter thiooxidans</name>
    <dbReference type="NCBI Taxonomy" id="121821"/>
    <lineage>
        <taxon>Bacteria</taxon>
        <taxon>Pseudomonadati</taxon>
        <taxon>Pseudomonadota</taxon>
        <taxon>Alphaproteobacteria</taxon>
        <taxon>Rhodobacterales</taxon>
        <taxon>Paracoccaceae</taxon>
        <taxon>Roseinatronobacter</taxon>
    </lineage>
</organism>
<reference evidence="2 3" key="1">
    <citation type="submission" date="2018-06" db="EMBL/GenBank/DDBJ databases">
        <title>Genomic Encyclopedia of Archaeal and Bacterial Type Strains, Phase II (KMG-II): from individual species to whole genera.</title>
        <authorList>
            <person name="Goeker M."/>
        </authorList>
    </citation>
    <scope>NUCLEOTIDE SEQUENCE [LARGE SCALE GENOMIC DNA]</scope>
    <source>
        <strain evidence="2 3">DSM 13087</strain>
    </source>
</reference>
<dbReference type="EMBL" id="QKZQ01000008">
    <property type="protein sequence ID" value="PZX42325.1"/>
    <property type="molecule type" value="Genomic_DNA"/>
</dbReference>
<evidence type="ECO:0000259" key="1">
    <source>
        <dbReference type="Pfam" id="PF13472"/>
    </source>
</evidence>
<proteinExistence type="predicted"/>
<dbReference type="STRING" id="121821.GCA_001870675_01643"/>
<dbReference type="InterPro" id="IPR013830">
    <property type="entry name" value="SGNH_hydro"/>
</dbReference>
<keyword evidence="3" id="KW-1185">Reference proteome</keyword>
<dbReference type="PANTHER" id="PTHR30383:SF24">
    <property type="entry name" value="THIOESTERASE 1_PROTEASE 1_LYSOPHOSPHOLIPASE L1"/>
    <property type="match status" value="1"/>
</dbReference>